<protein>
    <submittedName>
        <fullName evidence="3">SDR family NAD(P)-dependent oxidoreductase</fullName>
    </submittedName>
</protein>
<keyword evidence="2" id="KW-0560">Oxidoreductase</keyword>
<evidence type="ECO:0000313" key="3">
    <source>
        <dbReference type="EMBL" id="KAA9394532.1"/>
    </source>
</evidence>
<dbReference type="InterPro" id="IPR036291">
    <property type="entry name" value="NAD(P)-bd_dom_sf"/>
</dbReference>
<gene>
    <name evidence="3" type="ORF">FCK90_06860</name>
</gene>
<dbReference type="EMBL" id="SZWF01000006">
    <property type="protein sequence ID" value="KAA9394532.1"/>
    <property type="molecule type" value="Genomic_DNA"/>
</dbReference>
<dbReference type="Pfam" id="PF00106">
    <property type="entry name" value="adh_short"/>
    <property type="match status" value="1"/>
</dbReference>
<keyword evidence="4" id="KW-1185">Reference proteome</keyword>
<name>A0A5J5KYD5_9MICC</name>
<dbReference type="PANTHER" id="PTHR24320">
    <property type="entry name" value="RETINOL DEHYDROGENASE"/>
    <property type="match status" value="1"/>
</dbReference>
<dbReference type="InterPro" id="IPR002347">
    <property type="entry name" value="SDR_fam"/>
</dbReference>
<proteinExistence type="inferred from homology"/>
<comment type="similarity">
    <text evidence="1">Belongs to the short-chain dehydrogenases/reductases (SDR) family.</text>
</comment>
<dbReference type="PANTHER" id="PTHR24320:SF274">
    <property type="entry name" value="CHAIN DEHYDROGENASE, PUTATIVE (AFU_ORTHOLOGUE AFUA_4G00440)-RELATED"/>
    <property type="match status" value="1"/>
</dbReference>
<sequence>MPRILITGSTDGLGRAAALSLLEDGHEVVVHARTEGRLTAADDLIGSGARSVIGNLANLDEVHDLARQANAIGVMDAVIHNAGVINGPVLAVNVVAPYLLTAALDRPGRLIYLSSSMHRGGSPDLTGADWGGDDGRHSYSDSKLFVTALMAAVAERWEGTIAHAVDPGWVPTRMGGPSASDDLRLGHVTQAWLAVSDDPEALTTGRYWHHQRVETPHPAVYDTGFQEQLLEELAEHTGVGLPTRGR</sequence>
<evidence type="ECO:0000256" key="2">
    <source>
        <dbReference type="ARBA" id="ARBA00023002"/>
    </source>
</evidence>
<evidence type="ECO:0000256" key="1">
    <source>
        <dbReference type="ARBA" id="ARBA00006484"/>
    </source>
</evidence>
<dbReference type="Proteomes" id="UP000325957">
    <property type="component" value="Unassembled WGS sequence"/>
</dbReference>
<dbReference type="SUPFAM" id="SSF51735">
    <property type="entry name" value="NAD(P)-binding Rossmann-fold domains"/>
    <property type="match status" value="1"/>
</dbReference>
<dbReference type="OrthoDB" id="9785826at2"/>
<accession>A0A5J5KYD5</accession>
<dbReference type="AlphaFoldDB" id="A0A5J5KYD5"/>
<reference evidence="3 4" key="1">
    <citation type="submission" date="2019-05" db="EMBL/GenBank/DDBJ databases">
        <title>Kocuria coralli sp. nov., a novel actinobacterium isolated from coral reef seawater.</title>
        <authorList>
            <person name="Li J."/>
        </authorList>
    </citation>
    <scope>NUCLEOTIDE SEQUENCE [LARGE SCALE GENOMIC DNA]</scope>
    <source>
        <strain evidence="3 4">SCSIO 13007</strain>
    </source>
</reference>
<dbReference type="RefSeq" id="WP_158033555.1">
    <property type="nucleotide sequence ID" value="NZ_ML708615.1"/>
</dbReference>
<organism evidence="3 4">
    <name type="scientific">Kocuria coralli</name>
    <dbReference type="NCBI Taxonomy" id="1461025"/>
    <lineage>
        <taxon>Bacteria</taxon>
        <taxon>Bacillati</taxon>
        <taxon>Actinomycetota</taxon>
        <taxon>Actinomycetes</taxon>
        <taxon>Micrococcales</taxon>
        <taxon>Micrococcaceae</taxon>
        <taxon>Kocuria</taxon>
    </lineage>
</organism>
<dbReference type="Gene3D" id="3.40.50.720">
    <property type="entry name" value="NAD(P)-binding Rossmann-like Domain"/>
    <property type="match status" value="1"/>
</dbReference>
<comment type="caution">
    <text evidence="3">The sequence shown here is derived from an EMBL/GenBank/DDBJ whole genome shotgun (WGS) entry which is preliminary data.</text>
</comment>
<dbReference type="PRINTS" id="PR00081">
    <property type="entry name" value="GDHRDH"/>
</dbReference>
<evidence type="ECO:0000313" key="4">
    <source>
        <dbReference type="Proteomes" id="UP000325957"/>
    </source>
</evidence>
<dbReference type="GO" id="GO:0016491">
    <property type="term" value="F:oxidoreductase activity"/>
    <property type="evidence" value="ECO:0007669"/>
    <property type="project" value="UniProtKB-KW"/>
</dbReference>